<dbReference type="GO" id="GO:0031683">
    <property type="term" value="F:G-protein beta/gamma-subunit complex binding"/>
    <property type="evidence" value="ECO:0007669"/>
    <property type="project" value="InterPro"/>
</dbReference>
<dbReference type="FunFam" id="3.40.50.300:FF:000692">
    <property type="entry name" value="Guanine nucleotide-binding protein subunit alpha"/>
    <property type="match status" value="1"/>
</dbReference>
<dbReference type="SUPFAM" id="SSF52540">
    <property type="entry name" value="P-loop containing nucleoside triphosphate hydrolases"/>
    <property type="match status" value="1"/>
</dbReference>
<evidence type="ECO:0000313" key="9">
    <source>
        <dbReference type="Proteomes" id="UP000654370"/>
    </source>
</evidence>
<sequence length="407" mass="46324">QNTEASSTLFPTYSSLHWCHLPPFISVFSYLGLTMGNCASTSNPASSRSKQIDKQIKLDEKKAKTEVKLLLLGAGESGKSTVLKQMRLIHAAGFSASEREAYRIVIFDNIVSSMQAMLEAMEILKIDMENKNNMVSAPVVKPTELACLGNCQRPPAYIPLFQEFPVIRKGQPYPDAYRQPLKQLWSDKGVQQAYEKGNTFALNDNVTYFYDKIDALFASDYIPEDDDIIRCRIKTTGIVETTFNMGPLKYRMFDVGGQRSERKKWIHCFENVTALIFVVAISGYDSCLVEDKDSNQMHEALMLFDSICNSTWFTNTSMILFLNKVDIFEKKIAHSPVSKYFPDYKGADDDLEQTKAYFRKRFQRLNTSEKKQVYPHFTDATDTKQLAHVMTAVSDIVLNENLQMLLL</sequence>
<keyword evidence="3 7" id="KW-0460">Magnesium</keyword>
<gene>
    <name evidence="8" type="ORF">INT43_000301</name>
</gene>
<dbReference type="PRINTS" id="PR01241">
    <property type="entry name" value="GPROTEINAFNG"/>
</dbReference>
<proteinExistence type="predicted"/>
<dbReference type="GO" id="GO:0007186">
    <property type="term" value="P:G protein-coupled receptor signaling pathway"/>
    <property type="evidence" value="ECO:0007669"/>
    <property type="project" value="InterPro"/>
</dbReference>
<dbReference type="FunFam" id="3.40.50.300:FF:000563">
    <property type="entry name" value="Guanine nucleotide-binding protein alpha subunit"/>
    <property type="match status" value="1"/>
</dbReference>
<protein>
    <recommendedName>
        <fullName evidence="10">Guanine nucleotide-binding protein alpha-2 subunit</fullName>
    </recommendedName>
</protein>
<dbReference type="GO" id="GO:0005834">
    <property type="term" value="C:heterotrimeric G-protein complex"/>
    <property type="evidence" value="ECO:0007669"/>
    <property type="project" value="InterPro"/>
</dbReference>
<keyword evidence="4 6" id="KW-0342">GTP-binding</keyword>
<organism evidence="8 9">
    <name type="scientific">Mortierella isabellina</name>
    <name type="common">Filamentous fungus</name>
    <name type="synonym">Umbelopsis isabellina</name>
    <dbReference type="NCBI Taxonomy" id="91625"/>
    <lineage>
        <taxon>Eukaryota</taxon>
        <taxon>Fungi</taxon>
        <taxon>Fungi incertae sedis</taxon>
        <taxon>Mucoromycota</taxon>
        <taxon>Mucoromycotina</taxon>
        <taxon>Umbelopsidomycetes</taxon>
        <taxon>Umbelopsidales</taxon>
        <taxon>Umbelopsidaceae</taxon>
        <taxon>Umbelopsis</taxon>
    </lineage>
</organism>
<dbReference type="CDD" id="cd00066">
    <property type="entry name" value="G-alpha"/>
    <property type="match status" value="1"/>
</dbReference>
<feature type="binding site" evidence="6">
    <location>
        <position position="380"/>
    </location>
    <ligand>
        <name>GTP</name>
        <dbReference type="ChEBI" id="CHEBI:37565"/>
    </ligand>
</feature>
<dbReference type="InterPro" id="IPR002975">
    <property type="entry name" value="Fungi_Gprotein_alpha"/>
</dbReference>
<reference evidence="8" key="1">
    <citation type="submission" date="2020-12" db="EMBL/GenBank/DDBJ databases">
        <title>Metabolic potential, ecology and presence of endohyphal bacteria is reflected in genomic diversity of Mucoromycotina.</title>
        <authorList>
            <person name="Muszewska A."/>
            <person name="Okrasinska A."/>
            <person name="Steczkiewicz K."/>
            <person name="Drgas O."/>
            <person name="Orlowska M."/>
            <person name="Perlinska-Lenart U."/>
            <person name="Aleksandrzak-Piekarczyk T."/>
            <person name="Szatraj K."/>
            <person name="Zielenkiewicz U."/>
            <person name="Pilsyk S."/>
            <person name="Malc E."/>
            <person name="Mieczkowski P."/>
            <person name="Kruszewska J.S."/>
            <person name="Biernat P."/>
            <person name="Pawlowska J."/>
        </authorList>
    </citation>
    <scope>NUCLEOTIDE SEQUENCE</scope>
    <source>
        <strain evidence="8">WA0000067209</strain>
    </source>
</reference>
<dbReference type="Gene3D" id="1.10.400.10">
    <property type="entry name" value="GI Alpha 1, domain 2-like"/>
    <property type="match status" value="1"/>
</dbReference>
<feature type="non-terminal residue" evidence="8">
    <location>
        <position position="407"/>
    </location>
</feature>
<dbReference type="GO" id="GO:0000750">
    <property type="term" value="P:pheromone-dependent signal transduction involved in conjugation with cellular fusion"/>
    <property type="evidence" value="ECO:0007669"/>
    <property type="project" value="TreeGrafter"/>
</dbReference>
<dbReference type="PANTHER" id="PTHR10218">
    <property type="entry name" value="GTP-BINDING PROTEIN ALPHA SUBUNIT"/>
    <property type="match status" value="1"/>
</dbReference>
<feature type="binding site" evidence="7">
    <location>
        <position position="235"/>
    </location>
    <ligand>
        <name>Mg(2+)</name>
        <dbReference type="ChEBI" id="CHEBI:18420"/>
    </ligand>
</feature>
<dbReference type="PROSITE" id="PS51882">
    <property type="entry name" value="G_ALPHA"/>
    <property type="match status" value="1"/>
</dbReference>
<dbReference type="Gene3D" id="3.40.50.300">
    <property type="entry name" value="P-loop containing nucleotide triphosphate hydrolases"/>
    <property type="match status" value="1"/>
</dbReference>
<dbReference type="InterPro" id="IPR027417">
    <property type="entry name" value="P-loop_NTPase"/>
</dbReference>
<dbReference type="GO" id="GO:0001664">
    <property type="term" value="F:G protein-coupled receptor binding"/>
    <property type="evidence" value="ECO:0007669"/>
    <property type="project" value="InterPro"/>
</dbReference>
<dbReference type="InterPro" id="IPR001019">
    <property type="entry name" value="Gprotein_alpha_su"/>
</dbReference>
<keyword evidence="2 6" id="KW-0547">Nucleotide-binding</keyword>
<evidence type="ECO:0000256" key="6">
    <source>
        <dbReference type="PIRSR" id="PIRSR601019-1"/>
    </source>
</evidence>
<feature type="binding site" evidence="6">
    <location>
        <begin position="323"/>
        <end position="326"/>
    </location>
    <ligand>
        <name>GTP</name>
        <dbReference type="ChEBI" id="CHEBI:37565"/>
    </ligand>
</feature>
<dbReference type="SUPFAM" id="SSF47895">
    <property type="entry name" value="Transducin (alpha subunit), insertion domain"/>
    <property type="match status" value="1"/>
</dbReference>
<dbReference type="GO" id="GO:0005525">
    <property type="term" value="F:GTP binding"/>
    <property type="evidence" value="ECO:0007669"/>
    <property type="project" value="UniProtKB-KW"/>
</dbReference>
<feature type="binding site" evidence="7">
    <location>
        <position position="80"/>
    </location>
    <ligand>
        <name>Mg(2+)</name>
        <dbReference type="ChEBI" id="CHEBI:18420"/>
    </ligand>
</feature>
<evidence type="ECO:0000256" key="5">
    <source>
        <dbReference type="ARBA" id="ARBA00023224"/>
    </source>
</evidence>
<evidence type="ECO:0000256" key="2">
    <source>
        <dbReference type="ARBA" id="ARBA00022741"/>
    </source>
</evidence>
<evidence type="ECO:0008006" key="10">
    <source>
        <dbReference type="Google" id="ProtNLM"/>
    </source>
</evidence>
<accession>A0A8H7Q1I5</accession>
<keyword evidence="9" id="KW-1185">Reference proteome</keyword>
<dbReference type="PRINTS" id="PR00318">
    <property type="entry name" value="GPROTEINA"/>
</dbReference>
<dbReference type="GO" id="GO:0003924">
    <property type="term" value="F:GTPase activity"/>
    <property type="evidence" value="ECO:0007669"/>
    <property type="project" value="InterPro"/>
</dbReference>
<dbReference type="Pfam" id="PF00503">
    <property type="entry name" value="G-alpha"/>
    <property type="match status" value="1"/>
</dbReference>
<dbReference type="InterPro" id="IPR011025">
    <property type="entry name" value="GproteinA_insert"/>
</dbReference>
<evidence type="ECO:0000256" key="1">
    <source>
        <dbReference type="ARBA" id="ARBA00022723"/>
    </source>
</evidence>
<dbReference type="GO" id="GO:0046872">
    <property type="term" value="F:metal ion binding"/>
    <property type="evidence" value="ECO:0007669"/>
    <property type="project" value="UniProtKB-KW"/>
</dbReference>
<evidence type="ECO:0000313" key="8">
    <source>
        <dbReference type="EMBL" id="KAG2184392.1"/>
    </source>
</evidence>
<dbReference type="OrthoDB" id="5817230at2759"/>
<feature type="binding site" evidence="6">
    <location>
        <begin position="254"/>
        <end position="258"/>
    </location>
    <ligand>
        <name>GTP</name>
        <dbReference type="ChEBI" id="CHEBI:37565"/>
    </ligand>
</feature>
<dbReference type="PANTHER" id="PTHR10218:SF242">
    <property type="entry name" value="GUANINE NUCLEOTIDE-BINDING PROTEIN ALPHA-1 SUBUNIT"/>
    <property type="match status" value="1"/>
</dbReference>
<dbReference type="GO" id="GO:0005737">
    <property type="term" value="C:cytoplasm"/>
    <property type="evidence" value="ECO:0007669"/>
    <property type="project" value="TreeGrafter"/>
</dbReference>
<keyword evidence="1 7" id="KW-0479">Metal-binding</keyword>
<dbReference type="AlphaFoldDB" id="A0A8H7Q1I5"/>
<evidence type="ECO:0000256" key="4">
    <source>
        <dbReference type="ARBA" id="ARBA00023134"/>
    </source>
</evidence>
<feature type="binding site" evidence="6">
    <location>
        <begin position="76"/>
        <end position="81"/>
    </location>
    <ligand>
        <name>GTP</name>
        <dbReference type="ChEBI" id="CHEBI:37565"/>
    </ligand>
</feature>
<name>A0A8H7Q1I5_MORIS</name>
<dbReference type="EMBL" id="JAEPQZ010000002">
    <property type="protein sequence ID" value="KAG2184392.1"/>
    <property type="molecule type" value="Genomic_DNA"/>
</dbReference>
<dbReference type="Proteomes" id="UP000654370">
    <property type="component" value="Unassembled WGS sequence"/>
</dbReference>
<keyword evidence="5" id="KW-0807">Transducer</keyword>
<comment type="caution">
    <text evidence="8">The sequence shown here is derived from an EMBL/GenBank/DDBJ whole genome shotgun (WGS) entry which is preliminary data.</text>
</comment>
<dbReference type="SMART" id="SM00275">
    <property type="entry name" value="G_alpha"/>
    <property type="match status" value="1"/>
</dbReference>
<evidence type="ECO:0000256" key="3">
    <source>
        <dbReference type="ARBA" id="ARBA00022842"/>
    </source>
</evidence>
<evidence type="ECO:0000256" key="7">
    <source>
        <dbReference type="PIRSR" id="PIRSR601019-2"/>
    </source>
</evidence>